<gene>
    <name evidence="2" type="ORF">DNG_08260</name>
</gene>
<name>A0AAE8N5N7_9PEZI</name>
<sequence length="629" mass="70632">MSGNTYKYEVLEAGQIRLVSLSVSPEKTIRATIQSVVFDAEDPIDYTALSYVWGDPADSSDIECNGKLLRVTRSLQDAISEITKHTEHKWFWIDQICINQNDNEDRAVQVSMMNTIYEKAKTVIAWLGPSIPSTPLAIDLITRVGKVAQRIAGNGFRQESSGGLDLLRTPEETTLEESERLGVSFANEDEWEALVEFYNRPWYQRVWIVQEVLPAREALVVCGPHAIEWELVKNAAPWVCYKANKQREVHRKEIDGMGLTSSMLVGWRLRIGTEFMQELWGQKRPPTYKWSLPTLLEQFRSRSATDPRDKVFALLGVSDQWQNEEFITGLVDYSKTVKEVYAATVKAMINLVDPLDGQNLNNIMGARHKSNDEDWPSWVPDWRVGVGYGCDWGVGHPLPNISIKDRPNGKYRHIATESPISLGVEGKIIGKATWVSEFHHVSQVFPDGNLRKIKAEVLERLKTHPTGEDLGIVYAMTVIGGVIPQGVLDKGTSKEQYAEAFLDWVDACMMPQTTPEECAARLAAARPIMMLGFANAWLMKFLEAFCERRVYVTDTGYLGLGNHNMKEGDLTAVLVGMSHPCILRPREGSEGGYTFIGEAYCHGFMDGEGIADLPVNEEGIPLGEEMVLW</sequence>
<dbReference type="InterPro" id="IPR010730">
    <property type="entry name" value="HET"/>
</dbReference>
<dbReference type="Proteomes" id="UP001187682">
    <property type="component" value="Unassembled WGS sequence"/>
</dbReference>
<dbReference type="PANTHER" id="PTHR24148">
    <property type="entry name" value="ANKYRIN REPEAT DOMAIN-CONTAINING PROTEIN 39 HOMOLOG-RELATED"/>
    <property type="match status" value="1"/>
</dbReference>
<dbReference type="Pfam" id="PF26639">
    <property type="entry name" value="Het-6_barrel"/>
    <property type="match status" value="1"/>
</dbReference>
<protein>
    <submittedName>
        <fullName evidence="2">Related to heterokaryon incompatibility protein (Het-6OR allele)</fullName>
    </submittedName>
</protein>
<dbReference type="Pfam" id="PF06985">
    <property type="entry name" value="HET"/>
    <property type="match status" value="1"/>
</dbReference>
<reference evidence="2" key="1">
    <citation type="submission" date="2018-03" db="EMBL/GenBank/DDBJ databases">
        <authorList>
            <person name="Guldener U."/>
        </authorList>
    </citation>
    <scope>NUCLEOTIDE SEQUENCE</scope>
</reference>
<comment type="caution">
    <text evidence="2">The sequence shown here is derived from an EMBL/GenBank/DDBJ whole genome shotgun (WGS) entry which is preliminary data.</text>
</comment>
<dbReference type="AlphaFoldDB" id="A0AAE8N5N7"/>
<organism evidence="2 3">
    <name type="scientific">Cephalotrichum gorgonifer</name>
    <dbReference type="NCBI Taxonomy" id="2041049"/>
    <lineage>
        <taxon>Eukaryota</taxon>
        <taxon>Fungi</taxon>
        <taxon>Dikarya</taxon>
        <taxon>Ascomycota</taxon>
        <taxon>Pezizomycotina</taxon>
        <taxon>Sordariomycetes</taxon>
        <taxon>Hypocreomycetidae</taxon>
        <taxon>Microascales</taxon>
        <taxon>Microascaceae</taxon>
        <taxon>Cephalotrichum</taxon>
    </lineage>
</organism>
<dbReference type="EMBL" id="ONZQ02000013">
    <property type="protein sequence ID" value="SPO05573.1"/>
    <property type="molecule type" value="Genomic_DNA"/>
</dbReference>
<evidence type="ECO:0000313" key="2">
    <source>
        <dbReference type="EMBL" id="SPO05573.1"/>
    </source>
</evidence>
<dbReference type="PANTHER" id="PTHR24148:SF64">
    <property type="entry name" value="HETEROKARYON INCOMPATIBILITY DOMAIN-CONTAINING PROTEIN"/>
    <property type="match status" value="1"/>
</dbReference>
<dbReference type="InterPro" id="IPR052895">
    <property type="entry name" value="HetReg/Transcr_Mod"/>
</dbReference>
<evidence type="ECO:0000313" key="3">
    <source>
        <dbReference type="Proteomes" id="UP001187682"/>
    </source>
</evidence>
<evidence type="ECO:0000259" key="1">
    <source>
        <dbReference type="Pfam" id="PF06985"/>
    </source>
</evidence>
<accession>A0AAE8N5N7</accession>
<keyword evidence="3" id="KW-1185">Reference proteome</keyword>
<feature type="domain" description="Heterokaryon incompatibility" evidence="1">
    <location>
        <begin position="46"/>
        <end position="211"/>
    </location>
</feature>
<proteinExistence type="predicted"/>